<feature type="transmembrane region" description="Helical" evidence="14">
    <location>
        <begin position="78"/>
        <end position="95"/>
    </location>
</feature>
<accession>A0AAF1JZ65</accession>
<evidence type="ECO:0000256" key="12">
    <source>
        <dbReference type="ARBA" id="ARBA00023136"/>
    </source>
</evidence>
<keyword evidence="12 14" id="KW-0472">Membrane</keyword>
<evidence type="ECO:0000256" key="4">
    <source>
        <dbReference type="ARBA" id="ARBA00022553"/>
    </source>
</evidence>
<evidence type="ECO:0000313" key="17">
    <source>
        <dbReference type="Proteomes" id="UP001196068"/>
    </source>
</evidence>
<dbReference type="PROSITE" id="PS50109">
    <property type="entry name" value="HIS_KIN"/>
    <property type="match status" value="1"/>
</dbReference>
<evidence type="ECO:0000313" key="16">
    <source>
        <dbReference type="EMBL" id="MBR0657292.1"/>
    </source>
</evidence>
<dbReference type="Pfam" id="PF07568">
    <property type="entry name" value="HisKA_2"/>
    <property type="match status" value="1"/>
</dbReference>
<dbReference type="SMART" id="SM00387">
    <property type="entry name" value="HATPase_c"/>
    <property type="match status" value="1"/>
</dbReference>
<dbReference type="GO" id="GO:0016020">
    <property type="term" value="C:membrane"/>
    <property type="evidence" value="ECO:0007669"/>
    <property type="project" value="UniProtKB-SubCell"/>
</dbReference>
<evidence type="ECO:0000256" key="11">
    <source>
        <dbReference type="ARBA" id="ARBA00023012"/>
    </source>
</evidence>
<dbReference type="InterPro" id="IPR005467">
    <property type="entry name" value="His_kinase_dom"/>
</dbReference>
<keyword evidence="4" id="KW-0597">Phosphoprotein</keyword>
<keyword evidence="6 14" id="KW-0812">Transmembrane</keyword>
<gene>
    <name evidence="16" type="ORF">GXW79_19605</name>
</gene>
<evidence type="ECO:0000256" key="3">
    <source>
        <dbReference type="ARBA" id="ARBA00012438"/>
    </source>
</evidence>
<feature type="region of interest" description="Disordered" evidence="13">
    <location>
        <begin position="343"/>
        <end position="382"/>
    </location>
</feature>
<dbReference type="EC" id="2.7.13.3" evidence="3"/>
<dbReference type="InterPro" id="IPR038318">
    <property type="entry name" value="KdpD_sf"/>
</dbReference>
<evidence type="ECO:0000256" key="5">
    <source>
        <dbReference type="ARBA" id="ARBA00022679"/>
    </source>
</evidence>
<evidence type="ECO:0000256" key="14">
    <source>
        <dbReference type="SAM" id="Phobius"/>
    </source>
</evidence>
<keyword evidence="7" id="KW-0547">Nucleotide-binding</keyword>
<dbReference type="AlphaFoldDB" id="A0AAF1JZ65"/>
<name>A0AAF1JZ65_9PROT</name>
<dbReference type="InterPro" id="IPR036890">
    <property type="entry name" value="HATPase_C_sf"/>
</dbReference>
<dbReference type="GO" id="GO:0000160">
    <property type="term" value="P:phosphorelay signal transduction system"/>
    <property type="evidence" value="ECO:0007669"/>
    <property type="project" value="UniProtKB-KW"/>
</dbReference>
<evidence type="ECO:0000256" key="2">
    <source>
        <dbReference type="ARBA" id="ARBA00004141"/>
    </source>
</evidence>
<protein>
    <recommendedName>
        <fullName evidence="3">histidine kinase</fullName>
        <ecNumber evidence="3">2.7.13.3</ecNumber>
    </recommendedName>
</protein>
<dbReference type="Gene3D" id="1.20.120.620">
    <property type="entry name" value="Backbone structure of the membrane domain of e. Coli histidine kinase receptor kdpd"/>
    <property type="match status" value="1"/>
</dbReference>
<dbReference type="GO" id="GO:0004673">
    <property type="term" value="F:protein histidine kinase activity"/>
    <property type="evidence" value="ECO:0007669"/>
    <property type="project" value="UniProtKB-EC"/>
</dbReference>
<dbReference type="InterPro" id="IPR011495">
    <property type="entry name" value="Sig_transdc_His_kin_sub2_dim/P"/>
</dbReference>
<dbReference type="EMBL" id="JAAEDH010000030">
    <property type="protein sequence ID" value="MBR0657292.1"/>
    <property type="molecule type" value="Genomic_DNA"/>
</dbReference>
<evidence type="ECO:0000256" key="7">
    <source>
        <dbReference type="ARBA" id="ARBA00022741"/>
    </source>
</evidence>
<dbReference type="Pfam" id="PF02518">
    <property type="entry name" value="HATPase_c"/>
    <property type="match status" value="1"/>
</dbReference>
<reference evidence="16" key="1">
    <citation type="submission" date="2020-01" db="EMBL/GenBank/DDBJ databases">
        <authorList>
            <person name="Rat A."/>
        </authorList>
    </citation>
    <scope>NUCLEOTIDE SEQUENCE</scope>
    <source>
        <strain evidence="16">LMG 28251</strain>
    </source>
</reference>
<keyword evidence="10 14" id="KW-1133">Transmembrane helix</keyword>
<reference evidence="16" key="2">
    <citation type="journal article" date="2021" name="Syst. Appl. Microbiol.">
        <title>Roseomonas hellenica sp. nov., isolated from roots of wild-growing Alkanna tinctoria.</title>
        <authorList>
            <person name="Rat A."/>
            <person name="Naranjo H.D."/>
            <person name="Lebbe L."/>
            <person name="Cnockaert M."/>
            <person name="Krigas N."/>
            <person name="Grigoriadou K."/>
            <person name="Maloupa E."/>
            <person name="Willems A."/>
        </authorList>
    </citation>
    <scope>NUCLEOTIDE SEQUENCE</scope>
    <source>
        <strain evidence="16">LMG 28251</strain>
    </source>
</reference>
<feature type="compositionally biased region" description="Basic and acidic residues" evidence="13">
    <location>
        <begin position="362"/>
        <end position="382"/>
    </location>
</feature>
<dbReference type="InterPro" id="IPR003594">
    <property type="entry name" value="HATPase_dom"/>
</dbReference>
<evidence type="ECO:0000256" key="1">
    <source>
        <dbReference type="ARBA" id="ARBA00000085"/>
    </source>
</evidence>
<dbReference type="InterPro" id="IPR025201">
    <property type="entry name" value="KdpD_TM"/>
</dbReference>
<comment type="catalytic activity">
    <reaction evidence="1">
        <text>ATP + protein L-histidine = ADP + protein N-phospho-L-histidine.</text>
        <dbReference type="EC" id="2.7.13.3"/>
    </reaction>
</comment>
<dbReference type="PANTHER" id="PTHR41523">
    <property type="entry name" value="TWO-COMPONENT SYSTEM SENSOR PROTEIN"/>
    <property type="match status" value="1"/>
</dbReference>
<keyword evidence="5" id="KW-0808">Transferase</keyword>
<comment type="subcellular location">
    <subcellularLocation>
        <location evidence="2">Membrane</location>
        <topology evidence="2">Multi-pass membrane protein</topology>
    </subcellularLocation>
</comment>
<evidence type="ECO:0000256" key="6">
    <source>
        <dbReference type="ARBA" id="ARBA00022692"/>
    </source>
</evidence>
<dbReference type="GO" id="GO:0005524">
    <property type="term" value="F:ATP binding"/>
    <property type="evidence" value="ECO:0007669"/>
    <property type="project" value="UniProtKB-KW"/>
</dbReference>
<evidence type="ECO:0000256" key="13">
    <source>
        <dbReference type="SAM" id="MobiDB-lite"/>
    </source>
</evidence>
<keyword evidence="17" id="KW-1185">Reference proteome</keyword>
<dbReference type="Proteomes" id="UP001196068">
    <property type="component" value="Unassembled WGS sequence"/>
</dbReference>
<dbReference type="Pfam" id="PF13493">
    <property type="entry name" value="DUF4118"/>
    <property type="match status" value="1"/>
</dbReference>
<dbReference type="SUPFAM" id="SSF55874">
    <property type="entry name" value="ATPase domain of HSP90 chaperone/DNA topoisomerase II/histidine kinase"/>
    <property type="match status" value="1"/>
</dbReference>
<evidence type="ECO:0000256" key="8">
    <source>
        <dbReference type="ARBA" id="ARBA00022777"/>
    </source>
</evidence>
<organism evidence="16 17">
    <name type="scientific">Plastoroseomonas arctica</name>
    <dbReference type="NCBI Taxonomy" id="1509237"/>
    <lineage>
        <taxon>Bacteria</taxon>
        <taxon>Pseudomonadati</taxon>
        <taxon>Pseudomonadota</taxon>
        <taxon>Alphaproteobacteria</taxon>
        <taxon>Acetobacterales</taxon>
        <taxon>Acetobacteraceae</taxon>
        <taxon>Plastoroseomonas</taxon>
    </lineage>
</organism>
<keyword evidence="8" id="KW-0418">Kinase</keyword>
<evidence type="ECO:0000256" key="9">
    <source>
        <dbReference type="ARBA" id="ARBA00022840"/>
    </source>
</evidence>
<dbReference type="Gene3D" id="3.30.565.10">
    <property type="entry name" value="Histidine kinase-like ATPase, C-terminal domain"/>
    <property type="match status" value="1"/>
</dbReference>
<keyword evidence="11" id="KW-0902">Two-component regulatory system</keyword>
<dbReference type="PANTHER" id="PTHR41523:SF8">
    <property type="entry name" value="ETHYLENE RESPONSE SENSOR PROTEIN"/>
    <property type="match status" value="1"/>
</dbReference>
<dbReference type="RefSeq" id="WP_211876156.1">
    <property type="nucleotide sequence ID" value="NZ_JAAEDH010000030.1"/>
</dbReference>
<comment type="caution">
    <text evidence="16">The sequence shown here is derived from an EMBL/GenBank/DDBJ whole genome shotgun (WGS) entry which is preliminary data.</text>
</comment>
<evidence type="ECO:0000259" key="15">
    <source>
        <dbReference type="PROSITE" id="PS50109"/>
    </source>
</evidence>
<sequence length="382" mass="41821">MLEGLLHFLRDGVSSDRMIDWTRPNLRRETPRDFAVGFVFFAAAFAVRYLADEVLKGLPFVTFTLAVLFTAYFGGWRVAVFVAIASFLSAWYFFLEPRDSWTLMWPQGPLALGFFTIVCASQIVLVAMLVESLRRRDAKRMELERQRALQQTLFQELQHRVANGMQLISSILSLQARLLTPQSEAKVAIDAAASRLSTLARVHRRLHDPSLGGQGIGPALKDLAQDVLAAAGRSDVAIEVEAPSVAIAPAAGTSLAMVVAEATTNSLKHAFVGREGGTLAIRLRNEGAKWDLRVRDDGPGFGNAGQSHEKSLGLMIIRSMANRLGGEVEFANGAGGGAELCLRFPDPSQRRDEAPSQPVEQPARRSTDRERAPQAEPRSEQA</sequence>
<proteinExistence type="predicted"/>
<feature type="transmembrane region" description="Helical" evidence="14">
    <location>
        <begin position="110"/>
        <end position="130"/>
    </location>
</feature>
<feature type="domain" description="Histidine kinase" evidence="15">
    <location>
        <begin position="156"/>
        <end position="348"/>
    </location>
</feature>
<feature type="transmembrane region" description="Helical" evidence="14">
    <location>
        <begin position="34"/>
        <end position="51"/>
    </location>
</feature>
<keyword evidence="9" id="KW-0067">ATP-binding</keyword>
<evidence type="ECO:0000256" key="10">
    <source>
        <dbReference type="ARBA" id="ARBA00022989"/>
    </source>
</evidence>